<comment type="similarity">
    <text evidence="2">Belongs to the bacterial solute-binding protein 8 family.</text>
</comment>
<name>A0ABY2IPP0_9MICO</name>
<dbReference type="InterPro" id="IPR051313">
    <property type="entry name" value="Bact_iron-sidero_bind"/>
</dbReference>
<protein>
    <submittedName>
        <fullName evidence="6">Iron-siderophore ABC transporter substrate-binding protein</fullName>
    </submittedName>
</protein>
<dbReference type="Proteomes" id="UP000297604">
    <property type="component" value="Unassembled WGS sequence"/>
</dbReference>
<keyword evidence="7" id="KW-1185">Reference proteome</keyword>
<dbReference type="InterPro" id="IPR002491">
    <property type="entry name" value="ABC_transptr_periplasmic_BD"/>
</dbReference>
<dbReference type="Pfam" id="PF01497">
    <property type="entry name" value="Peripla_BP_2"/>
    <property type="match status" value="1"/>
</dbReference>
<dbReference type="Gene3D" id="3.40.50.1980">
    <property type="entry name" value="Nitrogenase molybdenum iron protein domain"/>
    <property type="match status" value="2"/>
</dbReference>
<proteinExistence type="inferred from homology"/>
<comment type="caution">
    <text evidence="6">The sequence shown here is derived from an EMBL/GenBank/DDBJ whole genome shotgun (WGS) entry which is preliminary data.</text>
</comment>
<evidence type="ECO:0000259" key="5">
    <source>
        <dbReference type="PROSITE" id="PS50983"/>
    </source>
</evidence>
<dbReference type="EMBL" id="SOFS01000019">
    <property type="protein sequence ID" value="TFC20276.1"/>
    <property type="molecule type" value="Genomic_DNA"/>
</dbReference>
<dbReference type="PANTHER" id="PTHR30532">
    <property type="entry name" value="IRON III DICITRATE-BINDING PERIPLASMIC PROTEIN"/>
    <property type="match status" value="1"/>
</dbReference>
<keyword evidence="4" id="KW-0732">Signal</keyword>
<dbReference type="PROSITE" id="PS50983">
    <property type="entry name" value="FE_B12_PBP"/>
    <property type="match status" value="1"/>
</dbReference>
<evidence type="ECO:0000313" key="6">
    <source>
        <dbReference type="EMBL" id="TFC20276.1"/>
    </source>
</evidence>
<comment type="subcellular location">
    <subcellularLocation>
        <location evidence="1">Cell envelope</location>
    </subcellularLocation>
</comment>
<evidence type="ECO:0000256" key="3">
    <source>
        <dbReference type="ARBA" id="ARBA00022448"/>
    </source>
</evidence>
<evidence type="ECO:0000256" key="1">
    <source>
        <dbReference type="ARBA" id="ARBA00004196"/>
    </source>
</evidence>
<dbReference type="SUPFAM" id="SSF53807">
    <property type="entry name" value="Helical backbone' metal receptor"/>
    <property type="match status" value="1"/>
</dbReference>
<dbReference type="PANTHER" id="PTHR30532:SF24">
    <property type="entry name" value="FERRIC ENTEROBACTIN-BINDING PERIPLASMIC PROTEIN FEPB"/>
    <property type="match status" value="1"/>
</dbReference>
<sequence length="353" mass="36502">MSFPETTEKPEFPVHRPPIRALVAVAALVALTLTGCSAPAPQSTDAAAGDSAAASFPVTIENAFGSTVIPKQPTRVVTWGWGSADDAIALGVIPVAMPFQAYAGDAQGVLPWISEALATSGTPTPTVLPDSTEPPYEDIAKAAPDVILAAYSGITAEQYALLSKIAPVVGYPDQPWATNWRDLITITGTALGKSAEATTLLAGIDAKIAAAAAAHPEFAGKSIALTSDSGGTFYVYKKEDPRVAFTLDLGFVNAPAVDALATDEASFYYTLSHEQLDKLTSDVLVNFGTTQEESDAFLSAGYAQAMPQVQRGSVASPVGAAFISSVSPPTGLSLTWGLDDYVTMLSTAAKAAE</sequence>
<evidence type="ECO:0000256" key="4">
    <source>
        <dbReference type="ARBA" id="ARBA00022729"/>
    </source>
</evidence>
<organism evidence="6 7">
    <name type="scientific">Cryobacterium glucosi</name>
    <dbReference type="NCBI Taxonomy" id="1259175"/>
    <lineage>
        <taxon>Bacteria</taxon>
        <taxon>Bacillati</taxon>
        <taxon>Actinomycetota</taxon>
        <taxon>Actinomycetes</taxon>
        <taxon>Micrococcales</taxon>
        <taxon>Microbacteriaceae</taxon>
        <taxon>Cryobacterium</taxon>
    </lineage>
</organism>
<evidence type="ECO:0000313" key="7">
    <source>
        <dbReference type="Proteomes" id="UP000297604"/>
    </source>
</evidence>
<reference evidence="6 7" key="1">
    <citation type="submission" date="2019-03" db="EMBL/GenBank/DDBJ databases">
        <title>Genomics of glacier-inhabiting Cryobacterium strains.</title>
        <authorList>
            <person name="Liu Q."/>
            <person name="Xin Y.-H."/>
        </authorList>
    </citation>
    <scope>NUCLEOTIDE SEQUENCE [LARGE SCALE GENOMIC DNA]</scope>
    <source>
        <strain evidence="6 7">MDB1-5</strain>
    </source>
</reference>
<accession>A0ABY2IPP0</accession>
<gene>
    <name evidence="6" type="ORF">E3O46_08540</name>
</gene>
<keyword evidence="3" id="KW-0813">Transport</keyword>
<feature type="domain" description="Fe/B12 periplasmic-binding" evidence="5">
    <location>
        <begin position="75"/>
        <end position="349"/>
    </location>
</feature>
<evidence type="ECO:0000256" key="2">
    <source>
        <dbReference type="ARBA" id="ARBA00008814"/>
    </source>
</evidence>